<dbReference type="PROSITE" id="PS50103">
    <property type="entry name" value="ZF_C3H1"/>
    <property type="match status" value="1"/>
</dbReference>
<keyword evidence="4" id="KW-1185">Reference proteome</keyword>
<reference evidence="3" key="1">
    <citation type="submission" date="2021-03" db="EMBL/GenBank/DDBJ databases">
        <authorList>
            <person name="Tagirdzhanova G."/>
        </authorList>
    </citation>
    <scope>NUCLEOTIDE SEQUENCE</scope>
</reference>
<organism evidence="3 4">
    <name type="scientific">Heterodermia speciosa</name>
    <dbReference type="NCBI Taxonomy" id="116794"/>
    <lineage>
        <taxon>Eukaryota</taxon>
        <taxon>Fungi</taxon>
        <taxon>Dikarya</taxon>
        <taxon>Ascomycota</taxon>
        <taxon>Pezizomycotina</taxon>
        <taxon>Lecanoromycetes</taxon>
        <taxon>OSLEUM clade</taxon>
        <taxon>Lecanoromycetidae</taxon>
        <taxon>Caliciales</taxon>
        <taxon>Physciaceae</taxon>
        <taxon>Heterodermia</taxon>
    </lineage>
</organism>
<dbReference type="EMBL" id="CAJPDS010000108">
    <property type="protein sequence ID" value="CAF9938103.1"/>
    <property type="molecule type" value="Genomic_DNA"/>
</dbReference>
<dbReference type="Proteomes" id="UP000664521">
    <property type="component" value="Unassembled WGS sequence"/>
</dbReference>
<feature type="domain" description="C3H1-type" evidence="2">
    <location>
        <begin position="235"/>
        <end position="259"/>
    </location>
</feature>
<protein>
    <recommendedName>
        <fullName evidence="2">C3H1-type domain-containing protein</fullName>
    </recommendedName>
</protein>
<comment type="caution">
    <text evidence="3">The sequence shown here is derived from an EMBL/GenBank/DDBJ whole genome shotgun (WGS) entry which is preliminary data.</text>
</comment>
<sequence length="332" mass="37535">MEADRAAEAVNNTLGRLYKCHGYLVAPGDPDLKSAMMEGFIKASKELVVQAEVWHKTLGDASGNNLVPFDPANTDPFNMAPAANTDLEDEEFLKFIGSTDEKPWIPGADLGNADMLPLESHRNVADFDANITDELCTQFLEAEPQIPGSDLLDVLDLERSLRASTIEEESDGTPKPRHGNLRRSQPYVKLEDVCPCTLQGHICMHHGHCSMIKICTQEVHPDEVCRCPREHIKTTCPDFREGRLCKHGEVKCHFGHDRRDIRHRKATVEHEEHHREWKIERRVPNKRPALDTRFVQDEAFDRDRKKFRHAYHARVVITAPDSSSLASSVAPI</sequence>
<dbReference type="GO" id="GO:0008270">
    <property type="term" value="F:zinc ion binding"/>
    <property type="evidence" value="ECO:0007669"/>
    <property type="project" value="UniProtKB-KW"/>
</dbReference>
<feature type="zinc finger region" description="C3H1-type" evidence="1">
    <location>
        <begin position="235"/>
        <end position="259"/>
    </location>
</feature>
<proteinExistence type="predicted"/>
<dbReference type="AlphaFoldDB" id="A0A8H3G7T7"/>
<dbReference type="InterPro" id="IPR000571">
    <property type="entry name" value="Znf_CCCH"/>
</dbReference>
<accession>A0A8H3G7T7</accession>
<evidence type="ECO:0000313" key="4">
    <source>
        <dbReference type="Proteomes" id="UP000664521"/>
    </source>
</evidence>
<keyword evidence="1" id="KW-0862">Zinc</keyword>
<gene>
    <name evidence="3" type="ORF">HETSPECPRED_000775</name>
</gene>
<evidence type="ECO:0000259" key="2">
    <source>
        <dbReference type="PROSITE" id="PS50103"/>
    </source>
</evidence>
<name>A0A8H3G7T7_9LECA</name>
<evidence type="ECO:0000256" key="1">
    <source>
        <dbReference type="PROSITE-ProRule" id="PRU00723"/>
    </source>
</evidence>
<keyword evidence="1" id="KW-0479">Metal-binding</keyword>
<keyword evidence="1" id="KW-0863">Zinc-finger</keyword>
<evidence type="ECO:0000313" key="3">
    <source>
        <dbReference type="EMBL" id="CAF9938103.1"/>
    </source>
</evidence>